<dbReference type="GO" id="GO:0000151">
    <property type="term" value="C:ubiquitin ligase complex"/>
    <property type="evidence" value="ECO:0007669"/>
    <property type="project" value="TreeGrafter"/>
</dbReference>
<sequence>MAATQPAPGIAIYAELLANIRQVSVGATLPSPPDASTVAEVFDAGQRLRIRHHGQSEVLNLPASVATGSAGLPVAQGPSAALNWRLPVSPVDAGAARFTPENQAVPWNSGDIKPGSAICCRACGDALVQDGRIDTWKDLPSENWAEMMEFWHCHKPHDHGQHENETLTNRGYGANNAISAQPGVGFVDITSFMFSESDCRGLLFSTSVSGVTAGTSAAAMDEEFTGKFLQVFCSRCNAEVGLYSVLAVGVTLYKWQVTSGCAKSVIAPHASERQDGSGPLLHLWVLNPNVIYASSAVPGRRTALKILYRDISPDEANKLIESMTSDVQDINIPSEAIAAARKSLGQSSGLLPERERRFQGWNAGLLERWTAES</sequence>
<comment type="caution">
    <text evidence="1">The sequence shown here is derived from an EMBL/GenBank/DDBJ whole genome shotgun (WGS) entry which is preliminary data.</text>
</comment>
<dbReference type="GO" id="GO:0061630">
    <property type="term" value="F:ubiquitin protein ligase activity"/>
    <property type="evidence" value="ECO:0007669"/>
    <property type="project" value="TreeGrafter"/>
</dbReference>
<evidence type="ECO:0000313" key="1">
    <source>
        <dbReference type="EMBL" id="KAJ6445921.1"/>
    </source>
</evidence>
<evidence type="ECO:0000313" key="2">
    <source>
        <dbReference type="Proteomes" id="UP001163105"/>
    </source>
</evidence>
<keyword evidence="2" id="KW-1185">Reference proteome</keyword>
<gene>
    <name evidence="1" type="primary">UBE3D</name>
    <name evidence="1" type="ORF">O9K51_00686</name>
</gene>
<dbReference type="GO" id="GO:0043161">
    <property type="term" value="P:proteasome-mediated ubiquitin-dependent protein catabolic process"/>
    <property type="evidence" value="ECO:0007669"/>
    <property type="project" value="TreeGrafter"/>
</dbReference>
<dbReference type="GO" id="GO:0005634">
    <property type="term" value="C:nucleus"/>
    <property type="evidence" value="ECO:0007669"/>
    <property type="project" value="TreeGrafter"/>
</dbReference>
<accession>A0AB34G4S2</accession>
<dbReference type="PANTHER" id="PTHR31531:SF2">
    <property type="entry name" value="E3 UBIQUITIN-PROTEIN LIGASE E3D"/>
    <property type="match status" value="1"/>
</dbReference>
<dbReference type="Pfam" id="PF09814">
    <property type="entry name" value="HECT_2"/>
    <property type="match status" value="2"/>
</dbReference>
<dbReference type="GO" id="GO:0030332">
    <property type="term" value="F:cyclin binding"/>
    <property type="evidence" value="ECO:0007669"/>
    <property type="project" value="TreeGrafter"/>
</dbReference>
<organism evidence="1 2">
    <name type="scientific">Purpureocillium lavendulum</name>
    <dbReference type="NCBI Taxonomy" id="1247861"/>
    <lineage>
        <taxon>Eukaryota</taxon>
        <taxon>Fungi</taxon>
        <taxon>Dikarya</taxon>
        <taxon>Ascomycota</taxon>
        <taxon>Pezizomycotina</taxon>
        <taxon>Sordariomycetes</taxon>
        <taxon>Hypocreomycetidae</taxon>
        <taxon>Hypocreales</taxon>
        <taxon>Ophiocordycipitaceae</taxon>
        <taxon>Purpureocillium</taxon>
    </lineage>
</organism>
<dbReference type="GO" id="GO:0031624">
    <property type="term" value="F:ubiquitin conjugating enzyme binding"/>
    <property type="evidence" value="ECO:0007669"/>
    <property type="project" value="TreeGrafter"/>
</dbReference>
<dbReference type="Proteomes" id="UP001163105">
    <property type="component" value="Unassembled WGS sequence"/>
</dbReference>
<name>A0AB34G4S2_9HYPO</name>
<dbReference type="AlphaFoldDB" id="A0AB34G4S2"/>
<dbReference type="PANTHER" id="PTHR31531">
    <property type="entry name" value="E3 UBIQUITIN-PROTEIN LIGASE E3D FAMILY MEMBER"/>
    <property type="match status" value="1"/>
</dbReference>
<reference evidence="1" key="1">
    <citation type="submission" date="2023-01" db="EMBL/GenBank/DDBJ databases">
        <title>The growth and conidiation of Purpureocillium lavendulum are regulated by nitrogen source and histone H3K14 acetylation.</title>
        <authorList>
            <person name="Tang P."/>
            <person name="Han J."/>
            <person name="Zhang C."/>
            <person name="Tang P."/>
            <person name="Qi F."/>
            <person name="Zhang K."/>
            <person name="Liang L."/>
        </authorList>
    </citation>
    <scope>NUCLEOTIDE SEQUENCE</scope>
    <source>
        <strain evidence="1">YMF1.00683</strain>
    </source>
</reference>
<protein>
    <submittedName>
        <fullName evidence="1">Ubiquitin-conjugating enzyme E2C-binding protein</fullName>
    </submittedName>
</protein>
<dbReference type="GO" id="GO:0006513">
    <property type="term" value="P:protein monoubiquitination"/>
    <property type="evidence" value="ECO:0007669"/>
    <property type="project" value="TreeGrafter"/>
</dbReference>
<dbReference type="EMBL" id="JAQHRD010000001">
    <property type="protein sequence ID" value="KAJ6445921.1"/>
    <property type="molecule type" value="Genomic_DNA"/>
</dbReference>
<dbReference type="GO" id="GO:0051865">
    <property type="term" value="P:protein autoubiquitination"/>
    <property type="evidence" value="ECO:0007669"/>
    <property type="project" value="TreeGrafter"/>
</dbReference>
<dbReference type="InterPro" id="IPR019193">
    <property type="entry name" value="UBQ-conj_enz_E2-bd_prot"/>
</dbReference>
<dbReference type="GO" id="GO:0005829">
    <property type="term" value="C:cytosol"/>
    <property type="evidence" value="ECO:0007669"/>
    <property type="project" value="TreeGrafter"/>
</dbReference>
<dbReference type="GO" id="GO:0000209">
    <property type="term" value="P:protein polyubiquitination"/>
    <property type="evidence" value="ECO:0007669"/>
    <property type="project" value="TreeGrafter"/>
</dbReference>
<proteinExistence type="predicted"/>